<organism evidence="9 10">
    <name type="scientific">Thermotomaculum hydrothermale</name>
    <dbReference type="NCBI Taxonomy" id="981385"/>
    <lineage>
        <taxon>Bacteria</taxon>
        <taxon>Pseudomonadati</taxon>
        <taxon>Acidobacteriota</taxon>
        <taxon>Holophagae</taxon>
        <taxon>Thermotomaculales</taxon>
        <taxon>Thermotomaculaceae</taxon>
        <taxon>Thermotomaculum</taxon>
    </lineage>
</organism>
<protein>
    <recommendedName>
        <fullName evidence="7">tRNA (guanosine(18)-2'-O)-methyltransferase</fullName>
        <ecNumber evidence="7">2.1.1.34</ecNumber>
    </recommendedName>
    <alternativeName>
        <fullName evidence="7">tRNA [Gm18] methyltransferase</fullName>
    </alternativeName>
</protein>
<dbReference type="GO" id="GO:0002938">
    <property type="term" value="P:tRNA guanine ribose methylation"/>
    <property type="evidence" value="ECO:0007669"/>
    <property type="project" value="UniProtKB-UniRule"/>
</dbReference>
<dbReference type="CDD" id="cd18092">
    <property type="entry name" value="SpoU-like_TrmH"/>
    <property type="match status" value="1"/>
</dbReference>
<comment type="similarity">
    <text evidence="7">Belongs to the class IV-like SAM-binding methyltransferase superfamily. RNA methyltransferase TrmH family.</text>
</comment>
<dbReference type="SUPFAM" id="SSF75217">
    <property type="entry name" value="alpha/beta knot"/>
    <property type="match status" value="1"/>
</dbReference>
<proteinExistence type="inferred from homology"/>
<comment type="caution">
    <text evidence="7">Lacks conserved residue(s) required for the propagation of feature annotation.</text>
</comment>
<reference evidence="9 10" key="1">
    <citation type="journal article" date="2012" name="Extremophiles">
        <title>Thermotomaculum hydrothermale gen. nov., sp. nov., a novel heterotrophic thermophile within the phylum Acidobacteria from a deep-sea hydrothermal vent chimney in the Southern Okinawa Trough.</title>
        <authorList>
            <person name="Izumi H."/>
            <person name="Nunoura T."/>
            <person name="Miyazaki M."/>
            <person name="Mino S."/>
            <person name="Toki T."/>
            <person name="Takai K."/>
            <person name="Sako Y."/>
            <person name="Sawabe T."/>
            <person name="Nakagawa S."/>
        </authorList>
    </citation>
    <scope>NUCLEOTIDE SEQUENCE [LARGE SCALE GENOMIC DNA]</scope>
    <source>
        <strain evidence="9 10">AC55</strain>
    </source>
</reference>
<evidence type="ECO:0000256" key="2">
    <source>
        <dbReference type="ARBA" id="ARBA00022603"/>
    </source>
</evidence>
<evidence type="ECO:0000256" key="7">
    <source>
        <dbReference type="HAMAP-Rule" id="MF_02060"/>
    </source>
</evidence>
<evidence type="ECO:0000256" key="1">
    <source>
        <dbReference type="ARBA" id="ARBA00022555"/>
    </source>
</evidence>
<dbReference type="GO" id="GO:0000049">
    <property type="term" value="F:tRNA binding"/>
    <property type="evidence" value="ECO:0007669"/>
    <property type="project" value="UniProtKB-UniRule"/>
</dbReference>
<keyword evidence="6 7" id="KW-0694">RNA-binding</keyword>
<evidence type="ECO:0000256" key="5">
    <source>
        <dbReference type="ARBA" id="ARBA00022694"/>
    </source>
</evidence>
<dbReference type="KEGG" id="thyd:TTHT_1023"/>
<sequence length="222" mass="25849">MEKEIRFLESLLSEKRLNRIKQVINNKIENITVVLDNLLDSHNTSAIIRTAEGLGLKDIYIIEKDYEFEINKAVTKYSHKWVELHRYKDFTPCVKDLKEKGYKIFVANVGEKSVKLTDIEITPENKYAFVVGNEHDGISDEMLKYADCEFTIPMYGFTESFNVSVACAIILSYTIYKYRNALNKPSDLSENEKQKIYFDFLKKAVKNSDVLLKSFKKRENKS</sequence>
<evidence type="ECO:0000313" key="10">
    <source>
        <dbReference type="Proteomes" id="UP000595564"/>
    </source>
</evidence>
<dbReference type="InterPro" id="IPR029028">
    <property type="entry name" value="Alpha/beta_knot_MTases"/>
</dbReference>
<dbReference type="InterPro" id="IPR033671">
    <property type="entry name" value="TrmH"/>
</dbReference>
<dbReference type="PANTHER" id="PTHR43453">
    <property type="entry name" value="RRNA METHYLASE-LIKE"/>
    <property type="match status" value="1"/>
</dbReference>
<dbReference type="PANTHER" id="PTHR43453:SF1">
    <property type="entry name" value="TRNA_RRNA METHYLTRANSFERASE SPOU TYPE DOMAIN-CONTAINING PROTEIN"/>
    <property type="match status" value="1"/>
</dbReference>
<dbReference type="EMBL" id="AP017470">
    <property type="protein sequence ID" value="BBB32563.1"/>
    <property type="molecule type" value="Genomic_DNA"/>
</dbReference>
<comment type="function">
    <text evidence="7">Catalyzes the 2'-O methylation of guanosine at position 18 in tRNA.</text>
</comment>
<dbReference type="InterPro" id="IPR001537">
    <property type="entry name" value="SpoU_MeTrfase"/>
</dbReference>
<dbReference type="Proteomes" id="UP000595564">
    <property type="component" value="Chromosome"/>
</dbReference>
<dbReference type="AlphaFoldDB" id="A0A7R6PZF5"/>
<keyword evidence="2 7" id="KW-0489">Methyltransferase</keyword>
<keyword evidence="3 7" id="KW-0808">Transferase</keyword>
<evidence type="ECO:0000313" key="9">
    <source>
        <dbReference type="EMBL" id="BBB32563.1"/>
    </source>
</evidence>
<dbReference type="RefSeq" id="WP_201328918.1">
    <property type="nucleotide sequence ID" value="NZ_AP017470.1"/>
</dbReference>
<evidence type="ECO:0000256" key="6">
    <source>
        <dbReference type="ARBA" id="ARBA00022884"/>
    </source>
</evidence>
<dbReference type="EC" id="2.1.1.34" evidence="7"/>
<gene>
    <name evidence="7 9" type="primary">trmH</name>
    <name evidence="9" type="ORF">TTHT_1023</name>
</gene>
<feature type="binding site" evidence="7">
    <location>
        <position position="152"/>
    </location>
    <ligand>
        <name>S-adenosyl-L-methionine</name>
        <dbReference type="ChEBI" id="CHEBI:59789"/>
    </ligand>
</feature>
<dbReference type="HAMAP" id="MF_02060">
    <property type="entry name" value="tRNA_methyltr_TrmH"/>
    <property type="match status" value="1"/>
</dbReference>
<feature type="domain" description="tRNA/rRNA methyltransferase SpoU type" evidence="8">
    <location>
        <begin position="31"/>
        <end position="171"/>
    </location>
</feature>
<name>A0A7R6PZF5_9BACT</name>
<evidence type="ECO:0000256" key="3">
    <source>
        <dbReference type="ARBA" id="ARBA00022679"/>
    </source>
</evidence>
<dbReference type="GO" id="GO:0141100">
    <property type="term" value="F:tRNA (guanine(18)-2'-O)-methyltransferase activity"/>
    <property type="evidence" value="ECO:0007669"/>
    <property type="project" value="UniProtKB-UniRule"/>
</dbReference>
<evidence type="ECO:0000259" key="8">
    <source>
        <dbReference type="Pfam" id="PF00588"/>
    </source>
</evidence>
<dbReference type="InterPro" id="IPR029026">
    <property type="entry name" value="tRNA_m1G_MTases_N"/>
</dbReference>
<keyword evidence="10" id="KW-1185">Reference proteome</keyword>
<keyword evidence="4 7" id="KW-0949">S-adenosyl-L-methionine</keyword>
<dbReference type="Gene3D" id="3.40.1280.10">
    <property type="match status" value="1"/>
</dbReference>
<accession>A0A7R6PZF5</accession>
<keyword evidence="1 7" id="KW-0820">tRNA-binding</keyword>
<keyword evidence="5 7" id="KW-0819">tRNA processing</keyword>
<dbReference type="Pfam" id="PF00588">
    <property type="entry name" value="SpoU_methylase"/>
    <property type="match status" value="1"/>
</dbReference>
<evidence type="ECO:0000256" key="4">
    <source>
        <dbReference type="ARBA" id="ARBA00022691"/>
    </source>
</evidence>
<comment type="catalytic activity">
    <reaction evidence="7">
        <text>guanosine(18) in tRNA + S-adenosyl-L-methionine = 2'-O-methylguanosine(18) in tRNA + S-adenosyl-L-homocysteine + H(+)</text>
        <dbReference type="Rhea" id="RHEA:20077"/>
        <dbReference type="Rhea" id="RHEA-COMP:10190"/>
        <dbReference type="Rhea" id="RHEA-COMP:10192"/>
        <dbReference type="ChEBI" id="CHEBI:15378"/>
        <dbReference type="ChEBI" id="CHEBI:57856"/>
        <dbReference type="ChEBI" id="CHEBI:59789"/>
        <dbReference type="ChEBI" id="CHEBI:74269"/>
        <dbReference type="ChEBI" id="CHEBI:74445"/>
        <dbReference type="EC" id="2.1.1.34"/>
    </reaction>
</comment>